<evidence type="ECO:0000256" key="2">
    <source>
        <dbReference type="PROSITE-ProRule" id="PRU00192"/>
    </source>
</evidence>
<protein>
    <recommendedName>
        <fullName evidence="5">SH3 domain-containing protein</fullName>
    </recommendedName>
</protein>
<feature type="transmembrane region" description="Helical" evidence="4">
    <location>
        <begin position="155"/>
        <end position="179"/>
    </location>
</feature>
<dbReference type="SMART" id="SM00326">
    <property type="entry name" value="SH3"/>
    <property type="match status" value="1"/>
</dbReference>
<evidence type="ECO:0000259" key="5">
    <source>
        <dbReference type="PROSITE" id="PS50002"/>
    </source>
</evidence>
<dbReference type="InterPro" id="IPR036028">
    <property type="entry name" value="SH3-like_dom_sf"/>
</dbReference>
<keyword evidence="4" id="KW-0812">Transmembrane</keyword>
<dbReference type="EMBL" id="QLNQ01000023">
    <property type="protein sequence ID" value="RCK63980.1"/>
    <property type="molecule type" value="Genomic_DNA"/>
</dbReference>
<dbReference type="Gene3D" id="2.30.30.40">
    <property type="entry name" value="SH3 Domains"/>
    <property type="match status" value="1"/>
</dbReference>
<keyword evidence="1 2" id="KW-0728">SH3 domain</keyword>
<sequence>MAILRKRDDDGDSTIYLTLTSTSTMSSRTTQPTTTGDSVVEYVTWVPQTTLQTYVTSALVTSLSSNAQAQPTTITTIRSTSSSPGATTVYVSPSSSTSSSETTSPTTTTQDITQSSSTSTTTSSARRISSTSDVPTLSTLNDIPATSSTNRSTEIGLAIGIPIAIFSIFFIVLGIWYFIRSRKNKKNKTKQLSFNDSYYKSRSSDETITPDKPYPVVFSPGAYLKQEQEGRSMKGYEVEQGKESGIAKRFSRMFPVRNKDLEGGGGGVEGVSEGPQSNFMKRMSVMTPIFLKKFNLGKVDEVDELPVKVDKDTIKPQVLTIDDEGRKVPKVKNKLNLPPTITIGESGLDPVRGGVSPEQSLYTVIRSYSKNLGDELDIEVGDKVVILEKHSDGWCKVRKIRMGKEYYVHQSSPDTGLVPRMCLQKI</sequence>
<feature type="domain" description="SH3" evidence="5">
    <location>
        <begin position="357"/>
        <end position="426"/>
    </location>
</feature>
<keyword evidence="4" id="KW-1133">Transmembrane helix</keyword>
<dbReference type="SUPFAM" id="SSF50044">
    <property type="entry name" value="SH3-domain"/>
    <property type="match status" value="1"/>
</dbReference>
<name>A0A367YE82_9ASCO</name>
<proteinExistence type="predicted"/>
<organism evidence="6 7">
    <name type="scientific">Candida viswanathii</name>
    <dbReference type="NCBI Taxonomy" id="5486"/>
    <lineage>
        <taxon>Eukaryota</taxon>
        <taxon>Fungi</taxon>
        <taxon>Dikarya</taxon>
        <taxon>Ascomycota</taxon>
        <taxon>Saccharomycotina</taxon>
        <taxon>Pichiomycetes</taxon>
        <taxon>Debaryomycetaceae</taxon>
        <taxon>Candida/Lodderomyces clade</taxon>
        <taxon>Candida</taxon>
    </lineage>
</organism>
<dbReference type="PROSITE" id="PS50002">
    <property type="entry name" value="SH3"/>
    <property type="match status" value="1"/>
</dbReference>
<reference evidence="6 7" key="1">
    <citation type="submission" date="2018-06" db="EMBL/GenBank/DDBJ databases">
        <title>Whole genome sequencing of Candida tropicalis (genome annotated by CSBL at Korea University).</title>
        <authorList>
            <person name="Ahn J."/>
        </authorList>
    </citation>
    <scope>NUCLEOTIDE SEQUENCE [LARGE SCALE GENOMIC DNA]</scope>
    <source>
        <strain evidence="6 7">ATCC 20962</strain>
    </source>
</reference>
<dbReference type="Proteomes" id="UP000253472">
    <property type="component" value="Unassembled WGS sequence"/>
</dbReference>
<keyword evidence="4" id="KW-0472">Membrane</keyword>
<dbReference type="AlphaFoldDB" id="A0A367YE82"/>
<dbReference type="STRING" id="5486.A0A367YE82"/>
<feature type="compositionally biased region" description="Polar residues" evidence="3">
    <location>
        <begin position="134"/>
        <end position="146"/>
    </location>
</feature>
<evidence type="ECO:0000313" key="6">
    <source>
        <dbReference type="EMBL" id="RCK63980.1"/>
    </source>
</evidence>
<dbReference type="GO" id="GO:0030447">
    <property type="term" value="P:filamentous growth"/>
    <property type="evidence" value="ECO:0007669"/>
    <property type="project" value="UniProtKB-ARBA"/>
</dbReference>
<dbReference type="OrthoDB" id="5340910at2759"/>
<feature type="region of interest" description="Disordered" evidence="3">
    <location>
        <begin position="69"/>
        <end position="146"/>
    </location>
</feature>
<evidence type="ECO:0000256" key="4">
    <source>
        <dbReference type="SAM" id="Phobius"/>
    </source>
</evidence>
<evidence type="ECO:0000256" key="1">
    <source>
        <dbReference type="ARBA" id="ARBA00022443"/>
    </source>
</evidence>
<keyword evidence="7" id="KW-1185">Reference proteome</keyword>
<evidence type="ECO:0000313" key="7">
    <source>
        <dbReference type="Proteomes" id="UP000253472"/>
    </source>
</evidence>
<gene>
    <name evidence="6" type="ORF">Cantr_10602</name>
</gene>
<comment type="caution">
    <text evidence="6">The sequence shown here is derived from an EMBL/GenBank/DDBJ whole genome shotgun (WGS) entry which is preliminary data.</text>
</comment>
<evidence type="ECO:0000256" key="3">
    <source>
        <dbReference type="SAM" id="MobiDB-lite"/>
    </source>
</evidence>
<dbReference type="Pfam" id="PF00018">
    <property type="entry name" value="SH3_1"/>
    <property type="match status" value="1"/>
</dbReference>
<feature type="compositionally biased region" description="Low complexity" evidence="3">
    <location>
        <begin position="72"/>
        <end position="133"/>
    </location>
</feature>
<accession>A0A367YE82</accession>
<dbReference type="InterPro" id="IPR001452">
    <property type="entry name" value="SH3_domain"/>
</dbReference>